<dbReference type="AlphaFoldDB" id="A0A3U3HLM5"/>
<evidence type="ECO:0000313" key="2">
    <source>
        <dbReference type="EMBL" id="ECG1659458.1"/>
    </source>
</evidence>
<reference evidence="3" key="3">
    <citation type="submission" date="2019-10" db="EMBL/GenBank/DDBJ databases">
        <authorList>
            <consortium name="NCBI Pathogen Detection Project"/>
        </authorList>
    </citation>
    <scope>NUCLEOTIDE SEQUENCE</scope>
    <source>
        <strain evidence="3">Salmonella enterica</strain>
    </source>
</reference>
<comment type="caution">
    <text evidence="3">The sequence shown here is derived from an EMBL/GenBank/DDBJ whole genome shotgun (WGS) entry which is preliminary data.</text>
</comment>
<name>A0A3U3HLM5_SALET</name>
<evidence type="ECO:0000256" key="1">
    <source>
        <dbReference type="SAM" id="Coils"/>
    </source>
</evidence>
<accession>A0A3U3HLM5</accession>
<keyword evidence="1" id="KW-0175">Coiled coil</keyword>
<dbReference type="EMBL" id="DAAHFV010000017">
    <property type="protein sequence ID" value="HAB5946067.1"/>
    <property type="molecule type" value="Genomic_DNA"/>
</dbReference>
<gene>
    <name evidence="2" type="ORF">D4Z17_20595</name>
    <name evidence="3" type="ORF">GB396_19310</name>
</gene>
<sequence length="131" mass="14591">MLVVGFFGTRLINQVDDIDKSLQTTREVQAAQTEIIKGLQRDLDNKGQDIEKLKNDVDRLKEINAELKAKLKVSSTLDTSKVADGGLFLFLSTLRYPHIASLSLAFLFQACGEHQLRALSLNYPVSLISDI</sequence>
<reference evidence="2" key="2">
    <citation type="submission" date="2018-09" db="EMBL/GenBank/DDBJ databases">
        <authorList>
            <person name="Ashton P.M."/>
            <person name="Dallman T."/>
            <person name="Nair S."/>
            <person name="De Pinna E."/>
            <person name="Peters T."/>
            <person name="Grant K."/>
        </authorList>
    </citation>
    <scope>NUCLEOTIDE SEQUENCE</scope>
    <source>
        <strain evidence="2">600707</strain>
    </source>
</reference>
<feature type="coiled-coil region" evidence="1">
    <location>
        <begin position="36"/>
        <end position="70"/>
    </location>
</feature>
<evidence type="ECO:0000313" key="3">
    <source>
        <dbReference type="EMBL" id="HAB5946067.1"/>
    </source>
</evidence>
<proteinExistence type="predicted"/>
<organism evidence="3">
    <name type="scientific">Salmonella enterica I</name>
    <dbReference type="NCBI Taxonomy" id="59201"/>
    <lineage>
        <taxon>Bacteria</taxon>
        <taxon>Pseudomonadati</taxon>
        <taxon>Pseudomonadota</taxon>
        <taxon>Gammaproteobacteria</taxon>
        <taxon>Enterobacterales</taxon>
        <taxon>Enterobacteriaceae</taxon>
        <taxon>Salmonella</taxon>
    </lineage>
</organism>
<protein>
    <submittedName>
        <fullName evidence="3">Uncharacterized protein</fullName>
    </submittedName>
</protein>
<dbReference type="EMBL" id="AAINMJ010000026">
    <property type="protein sequence ID" value="ECG1659458.1"/>
    <property type="molecule type" value="Genomic_DNA"/>
</dbReference>
<reference evidence="3" key="1">
    <citation type="journal article" date="2018" name="Genome Biol.">
        <title>SKESA: strategic k-mer extension for scrupulous assemblies.</title>
        <authorList>
            <person name="Souvorov A."/>
            <person name="Agarwala R."/>
            <person name="Lipman D.J."/>
        </authorList>
    </citation>
    <scope>NUCLEOTIDE SEQUENCE</scope>
    <source>
        <strain evidence="3">Salmonella enterica</strain>
    </source>
</reference>